<dbReference type="EMBL" id="CP002838">
    <property type="protein sequence ID" value="AEM38498.1"/>
    <property type="molecule type" value="Genomic_DNA"/>
</dbReference>
<evidence type="ECO:0000313" key="2">
    <source>
        <dbReference type="EMBL" id="AEM38498.1"/>
    </source>
</evidence>
<protein>
    <recommendedName>
        <fullName evidence="1">Restriction endonuclease type IV Mrr domain-containing protein</fullName>
    </recommendedName>
</protein>
<dbReference type="GO" id="GO:0009307">
    <property type="term" value="P:DNA restriction-modification system"/>
    <property type="evidence" value="ECO:0007669"/>
    <property type="project" value="InterPro"/>
</dbReference>
<dbReference type="GeneID" id="11139091"/>
<evidence type="ECO:0000259" key="1">
    <source>
        <dbReference type="Pfam" id="PF04471"/>
    </source>
</evidence>
<organism evidence="2 3">
    <name type="scientific">Pyrolobus fumarii (strain DSM 11204 / 1A)</name>
    <dbReference type="NCBI Taxonomy" id="694429"/>
    <lineage>
        <taxon>Archaea</taxon>
        <taxon>Thermoproteota</taxon>
        <taxon>Thermoprotei</taxon>
        <taxon>Desulfurococcales</taxon>
        <taxon>Pyrodictiaceae</taxon>
        <taxon>Pyrolobus</taxon>
    </lineage>
</organism>
<proteinExistence type="predicted"/>
<dbReference type="Pfam" id="PF04471">
    <property type="entry name" value="Mrr_cat"/>
    <property type="match status" value="1"/>
</dbReference>
<dbReference type="RefSeq" id="WP_014026175.1">
    <property type="nucleotide sequence ID" value="NC_015931.1"/>
</dbReference>
<dbReference type="GO" id="GO:0003677">
    <property type="term" value="F:DNA binding"/>
    <property type="evidence" value="ECO:0007669"/>
    <property type="project" value="InterPro"/>
</dbReference>
<dbReference type="AlphaFoldDB" id="G0EHC3"/>
<dbReference type="HOGENOM" id="CLU_648330_0_0_2"/>
<dbReference type="KEGG" id="pfm:Pyrfu_0629"/>
<dbReference type="InParanoid" id="G0EHC3"/>
<dbReference type="OrthoDB" id="385174at2157"/>
<name>G0EHC3_PYRF1</name>
<accession>G0EHC3</accession>
<dbReference type="GO" id="GO:0004519">
    <property type="term" value="F:endonuclease activity"/>
    <property type="evidence" value="ECO:0007669"/>
    <property type="project" value="InterPro"/>
</dbReference>
<evidence type="ECO:0000313" key="3">
    <source>
        <dbReference type="Proteomes" id="UP000001037"/>
    </source>
</evidence>
<dbReference type="InterPro" id="IPR011335">
    <property type="entry name" value="Restrct_endonuc-II-like"/>
</dbReference>
<dbReference type="Proteomes" id="UP000001037">
    <property type="component" value="Chromosome"/>
</dbReference>
<dbReference type="SUPFAM" id="SSF52980">
    <property type="entry name" value="Restriction endonuclease-like"/>
    <property type="match status" value="1"/>
</dbReference>
<keyword evidence="3" id="KW-1185">Reference proteome</keyword>
<reference evidence="2 3" key="1">
    <citation type="journal article" date="2011" name="Stand. Genomic Sci.">
        <title>Complete genome sequence of the hyperthermophilic chemolithoautotroph Pyrolobus fumarii type strain (1A).</title>
        <authorList>
            <person name="Anderson I."/>
            <person name="Goker M."/>
            <person name="Nolan M."/>
            <person name="Lucas S."/>
            <person name="Hammon N."/>
            <person name="Deshpande S."/>
            <person name="Cheng J.F."/>
            <person name="Tapia R."/>
            <person name="Han C."/>
            <person name="Goodwin L."/>
            <person name="Pitluck S."/>
            <person name="Huntemann M."/>
            <person name="Liolios K."/>
            <person name="Ivanova N."/>
            <person name="Pagani I."/>
            <person name="Mavromatis K."/>
            <person name="Ovchinikova G."/>
            <person name="Pati A."/>
            <person name="Chen A."/>
            <person name="Palaniappan K."/>
            <person name="Land M."/>
            <person name="Hauser L."/>
            <person name="Brambilla E.M."/>
            <person name="Huber H."/>
            <person name="Yasawong M."/>
            <person name="Rohde M."/>
            <person name="Spring S."/>
            <person name="Abt B."/>
            <person name="Sikorski J."/>
            <person name="Wirth R."/>
            <person name="Detter J.C."/>
            <person name="Woyke T."/>
            <person name="Bristow J."/>
            <person name="Eisen J.A."/>
            <person name="Markowitz V."/>
            <person name="Hugenholtz P."/>
            <person name="Kyrpides N.C."/>
            <person name="Klenk H.P."/>
            <person name="Lapidus A."/>
        </authorList>
    </citation>
    <scope>NUCLEOTIDE SEQUENCE [LARGE SCALE GENOMIC DNA]</scope>
    <source>
        <strain evidence="3">DSM 11204 / 1A</strain>
    </source>
</reference>
<dbReference type="eggNOG" id="arCOG02782">
    <property type="taxonomic scope" value="Archaea"/>
</dbReference>
<gene>
    <name evidence="2" type="ordered locus">Pyrfu_0629</name>
</gene>
<feature type="domain" description="Restriction endonuclease type IV Mrr" evidence="1">
    <location>
        <begin position="257"/>
        <end position="355"/>
    </location>
</feature>
<dbReference type="InterPro" id="IPR007560">
    <property type="entry name" value="Restrct_endonuc_IV_Mrr"/>
</dbReference>
<sequence>MYTNTLERLAKLCVEGADDVEKLSAYFTLLFLYHEEGRPSKEETSSFLYNLKEVIQGLGFSENQAKSAIDQLRDILEAYLNFLCNLPWESNKVADKVKAFIENILSSRCVYAAKLHLDKLKAIINNANDNTRRAIIELRNLLIKYANRIYGLKLEATEEAPLALAVGEFKLKELFKVDSAFNVERLLQSMGIGVGYEWSSRRHHYRKFMLFPAFFSLATLDEWSQHVKMSEERSDDEAEFSPSSISDVTSGVIRAREDLEHVVARALRALGFQVWVNVRKAARRGAAIEVDVWAEKRISDTRFKVYVSCKNWNRDVDRSVVDEEFGRVFNLQEVPHLRILVVKSMSRPAKEVAEADGFFVIEVGEKATRSNADEVYKLIYKRLSDIFTSIAPPQLLEIAKRVGETAKELNKIAKELAKLSQSY</sequence>